<dbReference type="Proteomes" id="UP000002226">
    <property type="component" value="Unassembled WGS sequence"/>
</dbReference>
<comment type="caution">
    <text evidence="1">The sequence shown here is derived from an EMBL/GenBank/DDBJ whole genome shotgun (WGS) entry which is preliminary data.</text>
</comment>
<name>A0A125YYR5_TOXGV</name>
<evidence type="ECO:0000313" key="2">
    <source>
        <dbReference type="Proteomes" id="UP000002226"/>
    </source>
</evidence>
<evidence type="ECO:0000313" key="1">
    <source>
        <dbReference type="EMBL" id="ESS28631.1"/>
    </source>
</evidence>
<dbReference type="AlphaFoldDB" id="A0A125YYR5"/>
<keyword evidence="2" id="KW-1185">Reference proteome</keyword>
<gene>
    <name evidence="1" type="ORF">TGVEG_256965</name>
</gene>
<sequence>MMALTAQVYPLLRNSVMLLRVFAIWGFANQGIYASVVSTVLGNPRGFVPVQPEKIPVCLQVPFVCLWFAVKRLYESRLLTPRSSVRLGAPSSLSVREVVRQTKIDRTSLVFSFGYSRRSKLEEGCEKTPRLFSHQMRSPELPSTLLPSNS</sequence>
<reference evidence="1" key="1">
    <citation type="submission" date="2007-03" db="EMBL/GenBank/DDBJ databases">
        <authorList>
            <person name="Paulsen I."/>
        </authorList>
    </citation>
    <scope>NUCLEOTIDE SEQUENCE</scope>
    <source>
        <strain evidence="1">VEG</strain>
    </source>
</reference>
<accession>A0A125YYR5</accession>
<dbReference type="EMBL" id="AAYL02000337">
    <property type="protein sequence ID" value="ESS28631.1"/>
    <property type="molecule type" value="Genomic_DNA"/>
</dbReference>
<proteinExistence type="predicted"/>
<organism evidence="1 2">
    <name type="scientific">Toxoplasma gondii (strain ATCC 50861 / VEG)</name>
    <dbReference type="NCBI Taxonomy" id="432359"/>
    <lineage>
        <taxon>Eukaryota</taxon>
        <taxon>Sar</taxon>
        <taxon>Alveolata</taxon>
        <taxon>Apicomplexa</taxon>
        <taxon>Conoidasida</taxon>
        <taxon>Coccidia</taxon>
        <taxon>Eucoccidiorida</taxon>
        <taxon>Eimeriorina</taxon>
        <taxon>Sarcocystidae</taxon>
        <taxon>Toxoplasma</taxon>
    </lineage>
</organism>
<protein>
    <submittedName>
        <fullName evidence="1">Uncharacterized protein</fullName>
    </submittedName>
</protein>
<dbReference type="VEuPathDB" id="ToxoDB:TGVEG_256965"/>